<dbReference type="PROSITE" id="PS51318">
    <property type="entry name" value="TAT"/>
    <property type="match status" value="1"/>
</dbReference>
<dbReference type="GeneID" id="78822769"/>
<dbReference type="RefSeq" id="WP_274323495.1">
    <property type="nucleotide sequence ID" value="NZ_CP118158.1"/>
</dbReference>
<evidence type="ECO:0000313" key="3">
    <source>
        <dbReference type="Proteomes" id="UP001596432"/>
    </source>
</evidence>
<evidence type="ECO:0000256" key="1">
    <source>
        <dbReference type="SAM" id="MobiDB-lite"/>
    </source>
</evidence>
<protein>
    <recommendedName>
        <fullName evidence="4">Tat (Twin-arginine translocation) pathway signal sequence</fullName>
    </recommendedName>
</protein>
<keyword evidence="3" id="KW-1185">Reference proteome</keyword>
<gene>
    <name evidence="2" type="ORF">ACFQMA_21645</name>
</gene>
<accession>A0ABD5Y9R5</accession>
<sequence>MTDDDNSILPFDELEESRRSLMKKSAIAAAGTGVAATGAGAAAAQEGDETDTGGGDSQKALMFSQSVNPFSEFVITSPVLEWVPNVEEVRDNVWSDYNTRMIRYLGTGQRATFFQAQDAQVPNFNQEAGYVVDAEGDTADDGTPQPEVYRLEPESTFFDPNGWLQTVNFSAVGEDEEDDFLDDEDWWLSDEEETGTATDSA</sequence>
<dbReference type="AlphaFoldDB" id="A0ABD5Y9R5"/>
<organism evidence="2 3">
    <name type="scientific">Halosimplex aquaticum</name>
    <dbReference type="NCBI Taxonomy" id="3026162"/>
    <lineage>
        <taxon>Archaea</taxon>
        <taxon>Methanobacteriati</taxon>
        <taxon>Methanobacteriota</taxon>
        <taxon>Stenosarchaea group</taxon>
        <taxon>Halobacteria</taxon>
        <taxon>Halobacteriales</taxon>
        <taxon>Haloarculaceae</taxon>
        <taxon>Halosimplex</taxon>
    </lineage>
</organism>
<name>A0ABD5Y9R5_9EURY</name>
<feature type="region of interest" description="Disordered" evidence="1">
    <location>
        <begin position="37"/>
        <end position="59"/>
    </location>
</feature>
<dbReference type="EMBL" id="JBHTAS010000001">
    <property type="protein sequence ID" value="MFC7142429.1"/>
    <property type="molecule type" value="Genomic_DNA"/>
</dbReference>
<comment type="caution">
    <text evidence="2">The sequence shown here is derived from an EMBL/GenBank/DDBJ whole genome shotgun (WGS) entry which is preliminary data.</text>
</comment>
<dbReference type="InterPro" id="IPR006311">
    <property type="entry name" value="TAT_signal"/>
</dbReference>
<proteinExistence type="predicted"/>
<reference evidence="2 3" key="1">
    <citation type="journal article" date="2019" name="Int. J. Syst. Evol. Microbiol.">
        <title>The Global Catalogue of Microorganisms (GCM) 10K type strain sequencing project: providing services to taxonomists for standard genome sequencing and annotation.</title>
        <authorList>
            <consortium name="The Broad Institute Genomics Platform"/>
            <consortium name="The Broad Institute Genome Sequencing Center for Infectious Disease"/>
            <person name="Wu L."/>
            <person name="Ma J."/>
        </authorList>
    </citation>
    <scope>NUCLEOTIDE SEQUENCE [LARGE SCALE GENOMIC DNA]</scope>
    <source>
        <strain evidence="2 3">XZYJT29</strain>
    </source>
</reference>
<evidence type="ECO:0008006" key="4">
    <source>
        <dbReference type="Google" id="ProtNLM"/>
    </source>
</evidence>
<evidence type="ECO:0000313" key="2">
    <source>
        <dbReference type="EMBL" id="MFC7142429.1"/>
    </source>
</evidence>
<dbReference type="Proteomes" id="UP001596432">
    <property type="component" value="Unassembled WGS sequence"/>
</dbReference>